<evidence type="ECO:0000313" key="4">
    <source>
        <dbReference type="Proteomes" id="UP000680815"/>
    </source>
</evidence>
<accession>A0ABS4AQE7</accession>
<feature type="signal peptide" evidence="2">
    <location>
        <begin position="1"/>
        <end position="24"/>
    </location>
</feature>
<dbReference type="Proteomes" id="UP000680815">
    <property type="component" value="Unassembled WGS sequence"/>
</dbReference>
<reference evidence="3 4" key="1">
    <citation type="submission" date="2021-03" db="EMBL/GenBank/DDBJ databases">
        <authorList>
            <person name="So Y."/>
        </authorList>
    </citation>
    <scope>NUCLEOTIDE SEQUENCE [LARGE SCALE GENOMIC DNA]</scope>
    <source>
        <strain evidence="3 4">PWR1</strain>
    </source>
</reference>
<keyword evidence="4" id="KW-1185">Reference proteome</keyword>
<feature type="region of interest" description="Disordered" evidence="1">
    <location>
        <begin position="27"/>
        <end position="57"/>
    </location>
</feature>
<dbReference type="RefSeq" id="WP_209350882.1">
    <property type="nucleotide sequence ID" value="NZ_JAGIYZ010000004.1"/>
</dbReference>
<evidence type="ECO:0000256" key="1">
    <source>
        <dbReference type="SAM" id="MobiDB-lite"/>
    </source>
</evidence>
<feature type="compositionally biased region" description="Low complexity" evidence="1">
    <location>
        <begin position="37"/>
        <end position="48"/>
    </location>
</feature>
<name>A0ABS4AQE7_9PROT</name>
<comment type="caution">
    <text evidence="3">The sequence shown here is derived from an EMBL/GenBank/DDBJ whole genome shotgun (WGS) entry which is preliminary data.</text>
</comment>
<dbReference type="InterPro" id="IPR012899">
    <property type="entry name" value="LTXXQ"/>
</dbReference>
<feature type="chain" id="PRO_5046231171" evidence="2">
    <location>
        <begin position="25"/>
        <end position="186"/>
    </location>
</feature>
<sequence>MQFSRTSALGAATLLLGLSGAAWAQTTAPATPPAQATPPAGAGRMTPGPGMGPGMGMPMMRGGMPMGAGMMGHGMMGQHVEGRIAFLKAEIGITEAQTAQWNAFAEALRANSRAMAELRARTPEAAQPSAANAPPVTLPQRIEQHERMATAHVEALRRLKTALTPLYAVLTEQQRQAADSLVMGMM</sequence>
<dbReference type="EMBL" id="JAGIYZ010000004">
    <property type="protein sequence ID" value="MBP0463492.1"/>
    <property type="molecule type" value="Genomic_DNA"/>
</dbReference>
<organism evidence="3 4">
    <name type="scientific">Roseomonas nitratireducens</name>
    <dbReference type="NCBI Taxonomy" id="2820810"/>
    <lineage>
        <taxon>Bacteria</taxon>
        <taxon>Pseudomonadati</taxon>
        <taxon>Pseudomonadota</taxon>
        <taxon>Alphaproteobacteria</taxon>
        <taxon>Acetobacterales</taxon>
        <taxon>Roseomonadaceae</taxon>
        <taxon>Roseomonas</taxon>
    </lineage>
</organism>
<evidence type="ECO:0000313" key="3">
    <source>
        <dbReference type="EMBL" id="MBP0463492.1"/>
    </source>
</evidence>
<keyword evidence="2" id="KW-0732">Signal</keyword>
<proteinExistence type="predicted"/>
<protein>
    <submittedName>
        <fullName evidence="3">Spy/CpxP family protein refolding chaperone</fullName>
    </submittedName>
</protein>
<gene>
    <name evidence="3" type="ORF">J5Y09_06190</name>
</gene>
<dbReference type="Pfam" id="PF07813">
    <property type="entry name" value="LTXXQ"/>
    <property type="match status" value="1"/>
</dbReference>
<evidence type="ECO:0000256" key="2">
    <source>
        <dbReference type="SAM" id="SignalP"/>
    </source>
</evidence>